<dbReference type="Proteomes" id="UP000085678">
    <property type="component" value="Unplaced"/>
</dbReference>
<feature type="transmembrane region" description="Helical" evidence="1">
    <location>
        <begin position="153"/>
        <end position="172"/>
    </location>
</feature>
<sequence length="206" mass="22367">MVPCGCLKFPDRSFSVRMKIPMILSAVLLIITGFIHIGLGAKQEMMTQHMLCTSAGHVWWVGILGVVFGVPAIIITLKSARKLALLWCAVAMTVGIIAILVDMTTVQTLPVESRCQTTTTISPITSSVAYDKALDVIGDDLSDPPSAMFQTPLLLTLVLMMTFICFEALYMGPINMFIACHRCICCDPETIPYIGHSEESSGAHVT</sequence>
<feature type="transmembrane region" description="Helical" evidence="1">
    <location>
        <begin position="20"/>
        <end position="39"/>
    </location>
</feature>
<gene>
    <name evidence="3" type="primary">LOC106154420</name>
</gene>
<dbReference type="GeneID" id="106154420"/>
<evidence type="ECO:0000256" key="1">
    <source>
        <dbReference type="SAM" id="Phobius"/>
    </source>
</evidence>
<keyword evidence="1" id="KW-0812">Transmembrane</keyword>
<name>A0A1S3HGS4_LINAN</name>
<protein>
    <submittedName>
        <fullName evidence="3">Uncharacterized protein LOC106154420 isoform X1</fullName>
    </submittedName>
</protein>
<organism evidence="2 3">
    <name type="scientific">Lingula anatina</name>
    <name type="common">Brachiopod</name>
    <name type="synonym">Lingula unguis</name>
    <dbReference type="NCBI Taxonomy" id="7574"/>
    <lineage>
        <taxon>Eukaryota</taxon>
        <taxon>Metazoa</taxon>
        <taxon>Spiralia</taxon>
        <taxon>Lophotrochozoa</taxon>
        <taxon>Brachiopoda</taxon>
        <taxon>Linguliformea</taxon>
        <taxon>Lingulata</taxon>
        <taxon>Lingulida</taxon>
        <taxon>Linguloidea</taxon>
        <taxon>Lingulidae</taxon>
        <taxon>Lingula</taxon>
    </lineage>
</organism>
<reference evidence="3" key="1">
    <citation type="submission" date="2025-08" db="UniProtKB">
        <authorList>
            <consortium name="RefSeq"/>
        </authorList>
    </citation>
    <scope>IDENTIFICATION</scope>
    <source>
        <tissue evidence="3">Gonads</tissue>
    </source>
</reference>
<feature type="transmembrane region" description="Helical" evidence="1">
    <location>
        <begin position="59"/>
        <end position="77"/>
    </location>
</feature>
<proteinExistence type="predicted"/>
<dbReference type="InParanoid" id="A0A1S3HGS4"/>
<accession>A0A1S3HGS4</accession>
<keyword evidence="2" id="KW-1185">Reference proteome</keyword>
<dbReference type="AlphaFoldDB" id="A0A1S3HGS4"/>
<keyword evidence="1" id="KW-1133">Transmembrane helix</keyword>
<dbReference type="RefSeq" id="XP_013384219.1">
    <property type="nucleotide sequence ID" value="XM_013528765.1"/>
</dbReference>
<feature type="transmembrane region" description="Helical" evidence="1">
    <location>
        <begin position="84"/>
        <end position="101"/>
    </location>
</feature>
<keyword evidence="1" id="KW-0472">Membrane</keyword>
<evidence type="ECO:0000313" key="2">
    <source>
        <dbReference type="Proteomes" id="UP000085678"/>
    </source>
</evidence>
<dbReference type="KEGG" id="lak:106154420"/>
<evidence type="ECO:0000313" key="3">
    <source>
        <dbReference type="RefSeq" id="XP_013384219.1"/>
    </source>
</evidence>